<proteinExistence type="predicted"/>
<reference evidence="2" key="2">
    <citation type="submission" date="2022-06" db="UniProtKB">
        <authorList>
            <consortium name="EnsemblMetazoa"/>
        </authorList>
    </citation>
    <scope>IDENTIFICATION</scope>
    <source>
        <strain evidence="2">DF5081</strain>
    </source>
</reference>
<protein>
    <submittedName>
        <fullName evidence="2">Uncharacterized protein</fullName>
    </submittedName>
</protein>
<evidence type="ECO:0000256" key="1">
    <source>
        <dbReference type="SAM" id="MobiDB-lite"/>
    </source>
</evidence>
<evidence type="ECO:0000313" key="2">
    <source>
        <dbReference type="EnsemblMetazoa" id="CJA07363a.1"/>
    </source>
</evidence>
<evidence type="ECO:0000313" key="3">
    <source>
        <dbReference type="Proteomes" id="UP000005237"/>
    </source>
</evidence>
<dbReference type="AlphaFoldDB" id="A0A8R1DN32"/>
<sequence length="266" mass="30066">MKIYPQTMNVYLCSCPTTDEWNTWEKVSTEILSKSPLERDSDLSFQEDAFKKEELRSNGQKVSMTNGDLSVIESVDKEYTTIYRIEKTKHLQCKSCPDALPITICSHMITLLRNLPENERDSELNNLSTVVRNMSLTKLTKKFAPEYSGMKIGSRKGHVASRHNDVRKISSVTDLTLFGADPEQDETESQENLTTCLSDSSKDISSFLQTIAEAQSCSELSLTIDSLSQWNPNASTPKSPVKCDVKTVYTNKPKRRRTSRSNSPEF</sequence>
<dbReference type="Proteomes" id="UP000005237">
    <property type="component" value="Unassembled WGS sequence"/>
</dbReference>
<feature type="region of interest" description="Disordered" evidence="1">
    <location>
        <begin position="232"/>
        <end position="266"/>
    </location>
</feature>
<organism evidence="2 3">
    <name type="scientific">Caenorhabditis japonica</name>
    <dbReference type="NCBI Taxonomy" id="281687"/>
    <lineage>
        <taxon>Eukaryota</taxon>
        <taxon>Metazoa</taxon>
        <taxon>Ecdysozoa</taxon>
        <taxon>Nematoda</taxon>
        <taxon>Chromadorea</taxon>
        <taxon>Rhabditida</taxon>
        <taxon>Rhabditina</taxon>
        <taxon>Rhabditomorpha</taxon>
        <taxon>Rhabditoidea</taxon>
        <taxon>Rhabditidae</taxon>
        <taxon>Peloderinae</taxon>
        <taxon>Caenorhabditis</taxon>
    </lineage>
</organism>
<accession>A0A8R1DN32</accession>
<name>A0A8R1DN32_CAEJA</name>
<dbReference type="EnsemblMetazoa" id="CJA07363a.1">
    <property type="protein sequence ID" value="CJA07363a.1"/>
    <property type="gene ID" value="WBGene00126567"/>
</dbReference>
<reference evidence="3" key="1">
    <citation type="submission" date="2010-08" db="EMBL/GenBank/DDBJ databases">
        <authorList>
            <consortium name="Caenorhabditis japonica Sequencing Consortium"/>
            <person name="Wilson R.K."/>
        </authorList>
    </citation>
    <scope>NUCLEOTIDE SEQUENCE [LARGE SCALE GENOMIC DNA]</scope>
    <source>
        <strain evidence="3">DF5081</strain>
    </source>
</reference>
<keyword evidence="3" id="KW-1185">Reference proteome</keyword>